<evidence type="ECO:0000313" key="1">
    <source>
        <dbReference type="EMBL" id="KAI3678390.1"/>
    </source>
</evidence>
<reference evidence="1 2" key="2">
    <citation type="journal article" date="2022" name="Mol. Ecol. Resour.">
        <title>The genomes of chicory, endive, great burdock and yacon provide insights into Asteraceae paleo-polyploidization history and plant inulin production.</title>
        <authorList>
            <person name="Fan W."/>
            <person name="Wang S."/>
            <person name="Wang H."/>
            <person name="Wang A."/>
            <person name="Jiang F."/>
            <person name="Liu H."/>
            <person name="Zhao H."/>
            <person name="Xu D."/>
            <person name="Zhang Y."/>
        </authorList>
    </citation>
    <scope>NUCLEOTIDE SEQUENCE [LARGE SCALE GENOMIC DNA]</scope>
    <source>
        <strain evidence="2">cv. Niubang</strain>
    </source>
</reference>
<sequence>MMSLCSSVSKSDEVHETDKGSDDSDTKRKQSTTDSHDLIRKRPRFASLRTRTSPKTLHDTIKGLTPEQKTAVKDMGLGALVDMTIVGVPSKLGFYIVDMLDTRKMQLDLRSGSIAIKWSLYMAS</sequence>
<keyword evidence="2" id="KW-1185">Reference proteome</keyword>
<accession>A0ACB8Y4R0</accession>
<evidence type="ECO:0000313" key="2">
    <source>
        <dbReference type="Proteomes" id="UP001055879"/>
    </source>
</evidence>
<dbReference type="Proteomes" id="UP001055879">
    <property type="component" value="Linkage Group LG14"/>
</dbReference>
<proteinExistence type="predicted"/>
<name>A0ACB8Y4R0_ARCLA</name>
<comment type="caution">
    <text evidence="1">The sequence shown here is derived from an EMBL/GenBank/DDBJ whole genome shotgun (WGS) entry which is preliminary data.</text>
</comment>
<protein>
    <submittedName>
        <fullName evidence="1">Uncharacterized protein</fullName>
    </submittedName>
</protein>
<reference evidence="2" key="1">
    <citation type="journal article" date="2022" name="Mol. Ecol. Resour.">
        <title>The genomes of chicory, endive, great burdock and yacon provide insights into Asteraceae palaeo-polyploidization history and plant inulin production.</title>
        <authorList>
            <person name="Fan W."/>
            <person name="Wang S."/>
            <person name="Wang H."/>
            <person name="Wang A."/>
            <person name="Jiang F."/>
            <person name="Liu H."/>
            <person name="Zhao H."/>
            <person name="Xu D."/>
            <person name="Zhang Y."/>
        </authorList>
    </citation>
    <scope>NUCLEOTIDE SEQUENCE [LARGE SCALE GENOMIC DNA]</scope>
    <source>
        <strain evidence="2">cv. Niubang</strain>
    </source>
</reference>
<dbReference type="EMBL" id="CM042060">
    <property type="protein sequence ID" value="KAI3678390.1"/>
    <property type="molecule type" value="Genomic_DNA"/>
</dbReference>
<organism evidence="1 2">
    <name type="scientific">Arctium lappa</name>
    <name type="common">Greater burdock</name>
    <name type="synonym">Lappa major</name>
    <dbReference type="NCBI Taxonomy" id="4217"/>
    <lineage>
        <taxon>Eukaryota</taxon>
        <taxon>Viridiplantae</taxon>
        <taxon>Streptophyta</taxon>
        <taxon>Embryophyta</taxon>
        <taxon>Tracheophyta</taxon>
        <taxon>Spermatophyta</taxon>
        <taxon>Magnoliopsida</taxon>
        <taxon>eudicotyledons</taxon>
        <taxon>Gunneridae</taxon>
        <taxon>Pentapetalae</taxon>
        <taxon>asterids</taxon>
        <taxon>campanulids</taxon>
        <taxon>Asterales</taxon>
        <taxon>Asteraceae</taxon>
        <taxon>Carduoideae</taxon>
        <taxon>Cardueae</taxon>
        <taxon>Arctiinae</taxon>
        <taxon>Arctium</taxon>
    </lineage>
</organism>
<gene>
    <name evidence="1" type="ORF">L6452_37680</name>
</gene>